<dbReference type="InterPro" id="IPR055166">
    <property type="entry name" value="Transc_reg_Sar_Rot_HTH"/>
</dbReference>
<comment type="caution">
    <text evidence="10">The sequence shown here is derived from an EMBL/GenBank/DDBJ whole genome shotgun (WGS) entry which is preliminary data.</text>
</comment>
<evidence type="ECO:0000256" key="4">
    <source>
        <dbReference type="ARBA" id="ARBA00023125"/>
    </source>
</evidence>
<dbReference type="SMART" id="SM00347">
    <property type="entry name" value="HTH_MARR"/>
    <property type="match status" value="1"/>
</dbReference>
<dbReference type="Pfam" id="PF22381">
    <property type="entry name" value="Staph_reg_Sar_Rot"/>
    <property type="match status" value="1"/>
</dbReference>
<dbReference type="SUPFAM" id="SSF46785">
    <property type="entry name" value="Winged helix' DNA-binding domain"/>
    <property type="match status" value="1"/>
</dbReference>
<feature type="domain" description="HTH marR-type" evidence="9">
    <location>
        <begin position="8"/>
        <end position="138"/>
    </location>
</feature>
<evidence type="ECO:0000256" key="5">
    <source>
        <dbReference type="ARBA" id="ARBA00023163"/>
    </source>
</evidence>
<organism evidence="10 11">
    <name type="scientific">Stecheria intestinalis</name>
    <dbReference type="NCBI Taxonomy" id="2606630"/>
    <lineage>
        <taxon>Bacteria</taxon>
        <taxon>Bacillati</taxon>
        <taxon>Bacillota</taxon>
        <taxon>Erysipelotrichia</taxon>
        <taxon>Erysipelotrichales</taxon>
        <taxon>Erysipelotrichaceae</taxon>
        <taxon>Stecheria</taxon>
    </lineage>
</organism>
<dbReference type="GO" id="GO:0005737">
    <property type="term" value="C:cytoplasm"/>
    <property type="evidence" value="ECO:0007669"/>
    <property type="project" value="UniProtKB-SubCell"/>
</dbReference>
<dbReference type="GO" id="GO:0003677">
    <property type="term" value="F:DNA binding"/>
    <property type="evidence" value="ECO:0007669"/>
    <property type="project" value="UniProtKB-KW"/>
</dbReference>
<keyword evidence="11" id="KW-1185">Reference proteome</keyword>
<keyword evidence="3" id="KW-0805">Transcription regulation</keyword>
<evidence type="ECO:0000256" key="8">
    <source>
        <dbReference type="ARBA" id="ARBA00047207"/>
    </source>
</evidence>
<dbReference type="Gene3D" id="1.10.10.10">
    <property type="entry name" value="Winged helix-like DNA-binding domain superfamily/Winged helix DNA-binding domain"/>
    <property type="match status" value="1"/>
</dbReference>
<dbReference type="InterPro" id="IPR036388">
    <property type="entry name" value="WH-like_DNA-bd_sf"/>
</dbReference>
<comment type="similarity">
    <text evidence="6">Belongs to the SarZ family.</text>
</comment>
<dbReference type="InterPro" id="IPR000835">
    <property type="entry name" value="HTH_MarR-typ"/>
</dbReference>
<dbReference type="Proteomes" id="UP000461880">
    <property type="component" value="Unassembled WGS sequence"/>
</dbReference>
<protein>
    <recommendedName>
        <fullName evidence="7">HTH-type transcriptional regulator SarZ</fullName>
    </recommendedName>
    <alternativeName>
        <fullName evidence="8">Staphylococcal accessory regulator Z</fullName>
    </alternativeName>
</protein>
<gene>
    <name evidence="10" type="ORF">FYJ51_08320</name>
</gene>
<evidence type="ECO:0000313" key="11">
    <source>
        <dbReference type="Proteomes" id="UP000461880"/>
    </source>
</evidence>
<evidence type="ECO:0000259" key="9">
    <source>
        <dbReference type="PROSITE" id="PS50995"/>
    </source>
</evidence>
<dbReference type="InterPro" id="IPR036390">
    <property type="entry name" value="WH_DNA-bd_sf"/>
</dbReference>
<proteinExistence type="inferred from homology"/>
<keyword evidence="4" id="KW-0238">DNA-binding</keyword>
<dbReference type="PANTHER" id="PTHR42756:SF1">
    <property type="entry name" value="TRANSCRIPTIONAL REPRESSOR OF EMRAB OPERON"/>
    <property type="match status" value="1"/>
</dbReference>
<keyword evidence="2" id="KW-0963">Cytoplasm</keyword>
<name>A0A7X2TGW1_9FIRM</name>
<dbReference type="EMBL" id="VUMN01000019">
    <property type="protein sequence ID" value="MSS58911.1"/>
    <property type="molecule type" value="Genomic_DNA"/>
</dbReference>
<evidence type="ECO:0000256" key="7">
    <source>
        <dbReference type="ARBA" id="ARBA00047188"/>
    </source>
</evidence>
<sequence>MSDRLRLDHQLCFPLYACARKVTGLYTPYFRKLDLTYTQYIIFLVLWEQDGISVSQLGEKLYLDSGTLTPLLKKMEAKGWIRRTRSDEDERVVKITLTRKGKELEKQAEEIPEKIGACIPLKSEEAEELYRLLYQILKNGDESHE</sequence>
<dbReference type="FunFam" id="1.10.10.10:FF:000163">
    <property type="entry name" value="MarR family transcriptional regulator"/>
    <property type="match status" value="1"/>
</dbReference>
<dbReference type="PANTHER" id="PTHR42756">
    <property type="entry name" value="TRANSCRIPTIONAL REGULATOR, MARR"/>
    <property type="match status" value="1"/>
</dbReference>
<evidence type="ECO:0000256" key="2">
    <source>
        <dbReference type="ARBA" id="ARBA00022490"/>
    </source>
</evidence>
<dbReference type="RefSeq" id="WP_105302590.1">
    <property type="nucleotide sequence ID" value="NZ_VUMN01000019.1"/>
</dbReference>
<dbReference type="PRINTS" id="PR00598">
    <property type="entry name" value="HTHMARR"/>
</dbReference>
<evidence type="ECO:0000256" key="1">
    <source>
        <dbReference type="ARBA" id="ARBA00004496"/>
    </source>
</evidence>
<keyword evidence="5" id="KW-0804">Transcription</keyword>
<accession>A0A7X2TGW1</accession>
<reference evidence="10 11" key="1">
    <citation type="submission" date="2019-08" db="EMBL/GenBank/DDBJ databases">
        <title>In-depth cultivation of the pig gut microbiome towards novel bacterial diversity and tailored functional studies.</title>
        <authorList>
            <person name="Wylensek D."/>
            <person name="Hitch T.C.A."/>
            <person name="Clavel T."/>
        </authorList>
    </citation>
    <scope>NUCLEOTIDE SEQUENCE [LARGE SCALE GENOMIC DNA]</scope>
    <source>
        <strain evidence="10 11">Oil+RF-744-GAM-WT-6</strain>
    </source>
</reference>
<dbReference type="GO" id="GO:0003700">
    <property type="term" value="F:DNA-binding transcription factor activity"/>
    <property type="evidence" value="ECO:0007669"/>
    <property type="project" value="InterPro"/>
</dbReference>
<comment type="subcellular location">
    <subcellularLocation>
        <location evidence="1">Cytoplasm</location>
    </subcellularLocation>
</comment>
<dbReference type="AlphaFoldDB" id="A0A7X2TGW1"/>
<evidence type="ECO:0000313" key="10">
    <source>
        <dbReference type="EMBL" id="MSS58911.1"/>
    </source>
</evidence>
<evidence type="ECO:0000256" key="3">
    <source>
        <dbReference type="ARBA" id="ARBA00023015"/>
    </source>
</evidence>
<evidence type="ECO:0000256" key="6">
    <source>
        <dbReference type="ARBA" id="ARBA00046337"/>
    </source>
</evidence>
<dbReference type="PROSITE" id="PS50995">
    <property type="entry name" value="HTH_MARR_2"/>
    <property type="match status" value="1"/>
</dbReference>